<dbReference type="InterPro" id="IPR058127">
    <property type="entry name" value="DedA"/>
</dbReference>
<evidence type="ECO:0000256" key="6">
    <source>
        <dbReference type="ARBA" id="ARBA00023136"/>
    </source>
</evidence>
<feature type="transmembrane region" description="Helical" evidence="7">
    <location>
        <begin position="79"/>
        <end position="98"/>
    </location>
</feature>
<evidence type="ECO:0000256" key="4">
    <source>
        <dbReference type="ARBA" id="ARBA00022692"/>
    </source>
</evidence>
<keyword evidence="6 7" id="KW-0472">Membrane</keyword>
<protein>
    <recommendedName>
        <fullName evidence="8">VTT domain-containing protein</fullName>
    </recommendedName>
</protein>
<evidence type="ECO:0000256" key="5">
    <source>
        <dbReference type="ARBA" id="ARBA00022989"/>
    </source>
</evidence>
<evidence type="ECO:0000259" key="8">
    <source>
        <dbReference type="Pfam" id="PF09335"/>
    </source>
</evidence>
<gene>
    <name evidence="9" type="ORF">AAX06_01595</name>
</gene>
<dbReference type="Proteomes" id="UP000077465">
    <property type="component" value="Chromosome"/>
</dbReference>
<comment type="similarity">
    <text evidence="2 7">Belongs to the DedA family.</text>
</comment>
<dbReference type="NCBIfam" id="NF008102">
    <property type="entry name" value="PRK10847.1"/>
    <property type="match status" value="1"/>
</dbReference>
<name>A0AAC8PXQ4_9GAMM</name>
<dbReference type="Pfam" id="PF09335">
    <property type="entry name" value="VTT_dom"/>
    <property type="match status" value="1"/>
</dbReference>
<comment type="subcellular location">
    <subcellularLocation>
        <location evidence="1 7">Cell membrane</location>
        <topology evidence="1 7">Multi-pass membrane protein</topology>
    </subcellularLocation>
</comment>
<feature type="domain" description="VTT" evidence="8">
    <location>
        <begin position="59"/>
        <end position="184"/>
    </location>
</feature>
<evidence type="ECO:0000256" key="7">
    <source>
        <dbReference type="RuleBase" id="RU367016"/>
    </source>
</evidence>
<keyword evidence="5 7" id="KW-1133">Transmembrane helix</keyword>
<keyword evidence="4 7" id="KW-0812">Transmembrane</keyword>
<evidence type="ECO:0000313" key="9">
    <source>
        <dbReference type="EMBL" id="AKG08671.1"/>
    </source>
</evidence>
<keyword evidence="3 7" id="KW-1003">Cell membrane</keyword>
<reference evidence="9 10" key="1">
    <citation type="submission" date="2015-05" db="EMBL/GenBank/DDBJ databases">
        <authorList>
            <person name="Dickey A."/>
            <person name="Clawson M."/>
            <person name="Bono J."/>
            <person name="Loy J.D."/>
        </authorList>
    </citation>
    <scope>NUCLEOTIDE SEQUENCE [LARGE SCALE GENOMIC DNA]</scope>
    <source>
        <strain evidence="9 10">22581</strain>
    </source>
</reference>
<dbReference type="GO" id="GO:0005886">
    <property type="term" value="C:plasma membrane"/>
    <property type="evidence" value="ECO:0007669"/>
    <property type="project" value="UniProtKB-SubCell"/>
</dbReference>
<dbReference type="EMBL" id="CP011376">
    <property type="protein sequence ID" value="AKG08671.1"/>
    <property type="molecule type" value="Genomic_DNA"/>
</dbReference>
<organism evidence="9 10">
    <name type="scientific">Moraxella bovoculi</name>
    <dbReference type="NCBI Taxonomy" id="386891"/>
    <lineage>
        <taxon>Bacteria</taxon>
        <taxon>Pseudomonadati</taxon>
        <taxon>Pseudomonadota</taxon>
        <taxon>Gammaproteobacteria</taxon>
        <taxon>Moraxellales</taxon>
        <taxon>Moraxellaceae</taxon>
        <taxon>Moraxella</taxon>
    </lineage>
</organism>
<evidence type="ECO:0000313" key="10">
    <source>
        <dbReference type="Proteomes" id="UP000077465"/>
    </source>
</evidence>
<accession>A0AAC8PXQ4</accession>
<evidence type="ECO:0000256" key="2">
    <source>
        <dbReference type="ARBA" id="ARBA00010792"/>
    </source>
</evidence>
<dbReference type="AlphaFoldDB" id="A0AAC8PXQ4"/>
<feature type="transmembrane region" description="Helical" evidence="7">
    <location>
        <begin position="195"/>
        <end position="216"/>
    </location>
</feature>
<sequence>MTVFYHLERIVDFILGIVDFILHIGDHLQELVDNHGKWIYAILFVIVFCETGLVVTPFLPGDSMLFAAGAIAAVGEMNVWLLMLLLIIAAIIGDFVNFEIGKHFGRRLFSNPDSKIFKQAYLHKTQSYYAKYGGRTIIIARFVPIVRTFAPFVGGMGNMPYKDFARYNVIGAILWVVSFTMLGYFFGQLPFVKKYFTFFMVGIIVLSVVPMIIEIIRHRKLK</sequence>
<evidence type="ECO:0000256" key="1">
    <source>
        <dbReference type="ARBA" id="ARBA00004651"/>
    </source>
</evidence>
<dbReference type="InterPro" id="IPR032818">
    <property type="entry name" value="DedA-like"/>
</dbReference>
<dbReference type="PANTHER" id="PTHR30353">
    <property type="entry name" value="INNER MEMBRANE PROTEIN DEDA-RELATED"/>
    <property type="match status" value="1"/>
</dbReference>
<proteinExistence type="inferred from homology"/>
<dbReference type="RefSeq" id="WP_046697595.1">
    <property type="nucleotide sequence ID" value="NZ_CP011376.1"/>
</dbReference>
<feature type="transmembrane region" description="Helical" evidence="7">
    <location>
        <begin position="169"/>
        <end position="189"/>
    </location>
</feature>
<dbReference type="PANTHER" id="PTHR30353:SF0">
    <property type="entry name" value="TRANSMEMBRANE PROTEIN"/>
    <property type="match status" value="1"/>
</dbReference>
<dbReference type="InterPro" id="IPR032816">
    <property type="entry name" value="VTT_dom"/>
</dbReference>
<feature type="transmembrane region" description="Helical" evidence="7">
    <location>
        <begin position="38"/>
        <end position="59"/>
    </location>
</feature>
<evidence type="ECO:0000256" key="3">
    <source>
        <dbReference type="ARBA" id="ARBA00022475"/>
    </source>
</evidence>